<feature type="transmembrane region" description="Helical" evidence="2">
    <location>
        <begin position="12"/>
        <end position="27"/>
    </location>
</feature>
<comment type="caution">
    <text evidence="3">The sequence shown here is derived from an EMBL/GenBank/DDBJ whole genome shotgun (WGS) entry which is preliminary data.</text>
</comment>
<sequence>METFLKNWGTMRIIRLAVGLYAFYEVIKTPDFLLGSMAFILIAMAIFNVGCGAQGCGIPAPRKNHTSTEDDEVTYEEVK</sequence>
<feature type="region of interest" description="Disordered" evidence="1">
    <location>
        <begin position="60"/>
        <end position="79"/>
    </location>
</feature>
<dbReference type="AlphaFoldDB" id="A0A437PXN7"/>
<reference evidence="3 4" key="1">
    <citation type="submission" date="2019-01" db="EMBL/GenBank/DDBJ databases">
        <authorList>
            <person name="Chen W.-M."/>
        </authorList>
    </citation>
    <scope>NUCLEOTIDE SEQUENCE [LARGE SCALE GENOMIC DNA]</scope>
    <source>
        <strain evidence="3 4">FSY-15</strain>
    </source>
</reference>
<feature type="transmembrane region" description="Helical" evidence="2">
    <location>
        <begin position="33"/>
        <end position="53"/>
    </location>
</feature>
<evidence type="ECO:0008006" key="5">
    <source>
        <dbReference type="Google" id="ProtNLM"/>
    </source>
</evidence>
<keyword evidence="2" id="KW-0472">Membrane</keyword>
<keyword evidence="4" id="KW-1185">Reference proteome</keyword>
<evidence type="ECO:0000256" key="2">
    <source>
        <dbReference type="SAM" id="Phobius"/>
    </source>
</evidence>
<keyword evidence="2" id="KW-1133">Transmembrane helix</keyword>
<dbReference type="EMBL" id="SACY01000001">
    <property type="protein sequence ID" value="RVU27012.1"/>
    <property type="molecule type" value="Genomic_DNA"/>
</dbReference>
<feature type="compositionally biased region" description="Acidic residues" evidence="1">
    <location>
        <begin position="69"/>
        <end position="79"/>
    </location>
</feature>
<dbReference type="Proteomes" id="UP000282832">
    <property type="component" value="Unassembled WGS sequence"/>
</dbReference>
<gene>
    <name evidence="3" type="ORF">EOJ36_03170</name>
</gene>
<protein>
    <recommendedName>
        <fullName evidence="5">DUF2892 domain-containing protein</fullName>
    </recommendedName>
</protein>
<evidence type="ECO:0000313" key="3">
    <source>
        <dbReference type="EMBL" id="RVU27012.1"/>
    </source>
</evidence>
<evidence type="ECO:0000313" key="4">
    <source>
        <dbReference type="Proteomes" id="UP000282832"/>
    </source>
</evidence>
<name>A0A437PXN7_9BACT</name>
<keyword evidence="2" id="KW-0812">Transmembrane</keyword>
<dbReference type="OrthoDB" id="1049592at2"/>
<proteinExistence type="predicted"/>
<organism evidence="3 4">
    <name type="scientific">Sandaracinomonas limnophila</name>
    <dbReference type="NCBI Taxonomy" id="1862386"/>
    <lineage>
        <taxon>Bacteria</taxon>
        <taxon>Pseudomonadati</taxon>
        <taxon>Bacteroidota</taxon>
        <taxon>Cytophagia</taxon>
        <taxon>Cytophagales</taxon>
        <taxon>Flectobacillaceae</taxon>
        <taxon>Sandaracinomonas</taxon>
    </lineage>
</organism>
<evidence type="ECO:0000256" key="1">
    <source>
        <dbReference type="SAM" id="MobiDB-lite"/>
    </source>
</evidence>
<accession>A0A437PXN7</accession>